<feature type="non-terminal residue" evidence="1">
    <location>
        <position position="1"/>
    </location>
</feature>
<evidence type="ECO:0000313" key="1">
    <source>
        <dbReference type="EMBL" id="CAG8822297.1"/>
    </source>
</evidence>
<organism evidence="1 2">
    <name type="scientific">Dentiscutata erythropus</name>
    <dbReference type="NCBI Taxonomy" id="1348616"/>
    <lineage>
        <taxon>Eukaryota</taxon>
        <taxon>Fungi</taxon>
        <taxon>Fungi incertae sedis</taxon>
        <taxon>Mucoromycota</taxon>
        <taxon>Glomeromycotina</taxon>
        <taxon>Glomeromycetes</taxon>
        <taxon>Diversisporales</taxon>
        <taxon>Gigasporaceae</taxon>
        <taxon>Dentiscutata</taxon>
    </lineage>
</organism>
<reference evidence="1" key="1">
    <citation type="submission" date="2021-06" db="EMBL/GenBank/DDBJ databases">
        <authorList>
            <person name="Kallberg Y."/>
            <person name="Tangrot J."/>
            <person name="Rosling A."/>
        </authorList>
    </citation>
    <scope>NUCLEOTIDE SEQUENCE</scope>
    <source>
        <strain evidence="1">MA453B</strain>
    </source>
</reference>
<dbReference type="EMBL" id="CAJVPY010061918">
    <property type="protein sequence ID" value="CAG8822297.1"/>
    <property type="molecule type" value="Genomic_DNA"/>
</dbReference>
<name>A0A9N9PJD6_9GLOM</name>
<dbReference type="OrthoDB" id="2462568at2759"/>
<comment type="caution">
    <text evidence="1">The sequence shown here is derived from an EMBL/GenBank/DDBJ whole genome shotgun (WGS) entry which is preliminary data.</text>
</comment>
<dbReference type="Proteomes" id="UP000789405">
    <property type="component" value="Unassembled WGS sequence"/>
</dbReference>
<accession>A0A9N9PJD6</accession>
<gene>
    <name evidence="1" type="ORF">DERYTH_LOCUS27270</name>
</gene>
<protein>
    <submittedName>
        <fullName evidence="1">25431_t:CDS:1</fullName>
    </submittedName>
</protein>
<keyword evidence="2" id="KW-1185">Reference proteome</keyword>
<feature type="non-terminal residue" evidence="1">
    <location>
        <position position="54"/>
    </location>
</feature>
<evidence type="ECO:0000313" key="2">
    <source>
        <dbReference type="Proteomes" id="UP000789405"/>
    </source>
</evidence>
<sequence>AGPGSATQAYRKNIALQNELQEAIKDSDVELKQSDIQPDLIKEKYLRADKNTPK</sequence>
<dbReference type="AlphaFoldDB" id="A0A9N9PJD6"/>
<proteinExistence type="predicted"/>